<dbReference type="Proteomes" id="UP000226431">
    <property type="component" value="Unassembled WGS sequence"/>
</dbReference>
<keyword evidence="1 2" id="KW-0732">Signal</keyword>
<feature type="domain" description="Yeast cell wall synthesis Kre9/Knh1-like N-terminal" evidence="3">
    <location>
        <begin position="31"/>
        <end position="123"/>
    </location>
</feature>
<evidence type="ECO:0000313" key="5">
    <source>
        <dbReference type="Proteomes" id="UP000226431"/>
    </source>
</evidence>
<keyword evidence="5" id="KW-1185">Reference proteome</keyword>
<organism evidence="4 5">
    <name type="scientific">Ophiocordyceps camponoti-rufipedis</name>
    <dbReference type="NCBI Taxonomy" id="2004952"/>
    <lineage>
        <taxon>Eukaryota</taxon>
        <taxon>Fungi</taxon>
        <taxon>Dikarya</taxon>
        <taxon>Ascomycota</taxon>
        <taxon>Pezizomycotina</taxon>
        <taxon>Sordariomycetes</taxon>
        <taxon>Hypocreomycetidae</taxon>
        <taxon>Hypocreales</taxon>
        <taxon>Ophiocordycipitaceae</taxon>
        <taxon>Ophiocordyceps</taxon>
    </lineage>
</organism>
<evidence type="ECO:0000256" key="2">
    <source>
        <dbReference type="SAM" id="SignalP"/>
    </source>
</evidence>
<protein>
    <recommendedName>
        <fullName evidence="3">Yeast cell wall synthesis Kre9/Knh1-like N-terminal domain-containing protein</fullName>
    </recommendedName>
</protein>
<name>A0A2C5YW44_9HYPO</name>
<evidence type="ECO:0000259" key="3">
    <source>
        <dbReference type="Pfam" id="PF10342"/>
    </source>
</evidence>
<dbReference type="PANTHER" id="PTHR40633">
    <property type="entry name" value="MATRIX PROTEIN, PUTATIVE (AFU_ORTHOLOGUE AFUA_8G05410)-RELATED"/>
    <property type="match status" value="1"/>
</dbReference>
<sequence length="191" mass="20288">MRPLSHLHLLLLLPLVTANNPTPGFDPIIRPRPHETIPAGSPFTIVWEAPAAYAAGTVAISLIGGDRQDAQETIANLTEAVPNAAGRYTWSVSPTLGKKRVYGLVLRWSRDTSVFQYSNPFHILPVKSTTTTTTTTNSSRVPERTPVAVAMSSTSASSVPARHTSASSPSVLVSQKALALLVVMAVIIVGV</sequence>
<evidence type="ECO:0000256" key="1">
    <source>
        <dbReference type="ARBA" id="ARBA00022729"/>
    </source>
</evidence>
<feature type="signal peptide" evidence="2">
    <location>
        <begin position="1"/>
        <end position="18"/>
    </location>
</feature>
<dbReference type="InterPro" id="IPR018466">
    <property type="entry name" value="Kre9/Knh1-like_N"/>
</dbReference>
<reference evidence="4 5" key="1">
    <citation type="submission" date="2017-06" db="EMBL/GenBank/DDBJ databases">
        <title>Ant-infecting Ophiocordyceps genomes reveal a high diversity of potential behavioral manipulation genes and a possible major role for enterotoxins.</title>
        <authorList>
            <person name="De Bekker C."/>
            <person name="Evans H.C."/>
            <person name="Brachmann A."/>
            <person name="Hughes D.P."/>
        </authorList>
    </citation>
    <scope>NUCLEOTIDE SEQUENCE [LARGE SCALE GENOMIC DNA]</scope>
    <source>
        <strain evidence="4 5">Map16</strain>
    </source>
</reference>
<comment type="caution">
    <text evidence="4">The sequence shown here is derived from an EMBL/GenBank/DDBJ whole genome shotgun (WGS) entry which is preliminary data.</text>
</comment>
<accession>A0A2C5YW44</accession>
<dbReference type="InterPro" id="IPR052982">
    <property type="entry name" value="SRP1/TIP1-like"/>
</dbReference>
<gene>
    <name evidence="4" type="ORF">CDD80_5140</name>
</gene>
<feature type="chain" id="PRO_5012315922" description="Yeast cell wall synthesis Kre9/Knh1-like N-terminal domain-containing protein" evidence="2">
    <location>
        <begin position="19"/>
        <end position="191"/>
    </location>
</feature>
<dbReference type="STRING" id="2004952.A0A2C5YW44"/>
<dbReference type="EMBL" id="NJES01000498">
    <property type="protein sequence ID" value="PHH71562.1"/>
    <property type="molecule type" value="Genomic_DNA"/>
</dbReference>
<dbReference type="OrthoDB" id="2260257at2759"/>
<evidence type="ECO:0000313" key="4">
    <source>
        <dbReference type="EMBL" id="PHH71562.1"/>
    </source>
</evidence>
<dbReference type="PANTHER" id="PTHR40633:SF1">
    <property type="entry name" value="GPI ANCHORED SERINE-THREONINE RICH PROTEIN (AFU_ORTHOLOGUE AFUA_1G03630)"/>
    <property type="match status" value="1"/>
</dbReference>
<dbReference type="Pfam" id="PF10342">
    <property type="entry name" value="Kre9_KNH"/>
    <property type="match status" value="1"/>
</dbReference>
<dbReference type="AlphaFoldDB" id="A0A2C5YW44"/>
<proteinExistence type="predicted"/>